<dbReference type="OrthoDB" id="5981687at2759"/>
<name>A7RS77_NEMVE</name>
<dbReference type="eggNOG" id="ENOG502SGKJ">
    <property type="taxonomic scope" value="Eukaryota"/>
</dbReference>
<dbReference type="STRING" id="45351.A7RS77"/>
<dbReference type="HOGENOM" id="CLU_1645730_0_0_1"/>
<dbReference type="Pfam" id="PF09447">
    <property type="entry name" value="Cnl2_NKP2"/>
    <property type="match status" value="1"/>
</dbReference>
<sequence length="161" mass="19048">MADGENKIDLSKTLNDFLLCPEVCNTYTLNEFREHFPKQFRDHEDVKILYRSFQLKRKKIKALVRRNIKQHWASKRREMENSRRLDITTQSNQNEKKVLEKSLESINKEITDVELDFQRCARIIDKTKLFKGVNKNSFQLSMLQELCDHLGITLSSLSDAQ</sequence>
<dbReference type="KEGG" id="nve:5517824"/>
<keyword evidence="1" id="KW-0175">Coiled coil</keyword>
<dbReference type="InParanoid" id="A7RS77"/>
<protein>
    <submittedName>
        <fullName evidence="2">Uncharacterized protein</fullName>
    </submittedName>
</protein>
<evidence type="ECO:0000256" key="1">
    <source>
        <dbReference type="SAM" id="Coils"/>
    </source>
</evidence>
<reference evidence="2 3" key="1">
    <citation type="journal article" date="2007" name="Science">
        <title>Sea anemone genome reveals ancestral eumetazoan gene repertoire and genomic organization.</title>
        <authorList>
            <person name="Putnam N.H."/>
            <person name="Srivastava M."/>
            <person name="Hellsten U."/>
            <person name="Dirks B."/>
            <person name="Chapman J."/>
            <person name="Salamov A."/>
            <person name="Terry A."/>
            <person name="Shapiro H."/>
            <person name="Lindquist E."/>
            <person name="Kapitonov V.V."/>
            <person name="Jurka J."/>
            <person name="Genikhovich G."/>
            <person name="Grigoriev I.V."/>
            <person name="Lucas S.M."/>
            <person name="Steele R.E."/>
            <person name="Finnerty J.R."/>
            <person name="Technau U."/>
            <person name="Martindale M.Q."/>
            <person name="Rokhsar D.S."/>
        </authorList>
    </citation>
    <scope>NUCLEOTIDE SEQUENCE [LARGE SCALE GENOMIC DNA]</scope>
    <source>
        <strain evidence="3">CH2 X CH6</strain>
    </source>
</reference>
<dbReference type="PANTHER" id="PTHR28064">
    <property type="entry name" value="INNER KINETOCHORE SUBUNIT NKP2"/>
    <property type="match status" value="1"/>
</dbReference>
<evidence type="ECO:0000313" key="3">
    <source>
        <dbReference type="Proteomes" id="UP000001593"/>
    </source>
</evidence>
<dbReference type="InterPro" id="IPR018565">
    <property type="entry name" value="Nkp2/Cnl2"/>
</dbReference>
<gene>
    <name evidence="2" type="ORF">NEMVEDRAFT_v1g240339</name>
</gene>
<feature type="coiled-coil region" evidence="1">
    <location>
        <begin position="89"/>
        <end position="116"/>
    </location>
</feature>
<dbReference type="GO" id="GO:0007059">
    <property type="term" value="P:chromosome segregation"/>
    <property type="evidence" value="ECO:0000318"/>
    <property type="project" value="GO_Central"/>
</dbReference>
<keyword evidence="3" id="KW-1185">Reference proteome</keyword>
<dbReference type="PhylomeDB" id="A7RS77"/>
<proteinExistence type="predicted"/>
<accession>A7RS77</accession>
<organism evidence="2 3">
    <name type="scientific">Nematostella vectensis</name>
    <name type="common">Starlet sea anemone</name>
    <dbReference type="NCBI Taxonomy" id="45351"/>
    <lineage>
        <taxon>Eukaryota</taxon>
        <taxon>Metazoa</taxon>
        <taxon>Cnidaria</taxon>
        <taxon>Anthozoa</taxon>
        <taxon>Hexacorallia</taxon>
        <taxon>Actiniaria</taxon>
        <taxon>Edwardsiidae</taxon>
        <taxon>Nematostella</taxon>
    </lineage>
</organism>
<dbReference type="OMA" id="CATLFKE"/>
<dbReference type="AlphaFoldDB" id="A7RS77"/>
<dbReference type="GO" id="GO:0031511">
    <property type="term" value="C:Mis6-Sim4 complex"/>
    <property type="evidence" value="ECO:0000318"/>
    <property type="project" value="GO_Central"/>
</dbReference>
<dbReference type="EMBL" id="DS469533">
    <property type="protein sequence ID" value="EDO45761.1"/>
    <property type="molecule type" value="Genomic_DNA"/>
</dbReference>
<evidence type="ECO:0000313" key="2">
    <source>
        <dbReference type="EMBL" id="EDO45761.1"/>
    </source>
</evidence>
<dbReference type="Proteomes" id="UP000001593">
    <property type="component" value="Unassembled WGS sequence"/>
</dbReference>
<dbReference type="PANTHER" id="PTHR28064:SF1">
    <property type="entry name" value="INNER KINETOCHORE SUBUNIT NKP2"/>
    <property type="match status" value="1"/>
</dbReference>